<accession>A0A432VQ50</accession>
<dbReference type="Gene3D" id="1.10.530.10">
    <property type="match status" value="1"/>
</dbReference>
<evidence type="ECO:0000259" key="9">
    <source>
        <dbReference type="SMART" id="SM00062"/>
    </source>
</evidence>
<dbReference type="Gene3D" id="3.40.190.10">
    <property type="entry name" value="Periplasmic binding protein-like II"/>
    <property type="match status" value="2"/>
</dbReference>
<comment type="similarity">
    <text evidence="2">Belongs to the bacterial solute-binding protein 3 family.</text>
</comment>
<feature type="active site" evidence="8">
    <location>
        <position position="301"/>
    </location>
</feature>
<organism evidence="10 11">
    <name type="scientific">Aliidiomarina haloalkalitolerans</name>
    <dbReference type="NCBI Taxonomy" id="859059"/>
    <lineage>
        <taxon>Bacteria</taxon>
        <taxon>Pseudomonadati</taxon>
        <taxon>Pseudomonadota</taxon>
        <taxon>Gammaproteobacteria</taxon>
        <taxon>Alteromonadales</taxon>
        <taxon>Idiomarinaceae</taxon>
        <taxon>Aliidiomarina</taxon>
    </lineage>
</organism>
<comment type="caution">
    <text evidence="10">The sequence shown here is derived from an EMBL/GenBank/DDBJ whole genome shotgun (WGS) entry which is preliminary data.</text>
</comment>
<dbReference type="CDD" id="cd13403">
    <property type="entry name" value="MLTF-like"/>
    <property type="match status" value="1"/>
</dbReference>
<evidence type="ECO:0000256" key="6">
    <source>
        <dbReference type="ARBA" id="ARBA00023239"/>
    </source>
</evidence>
<comment type="subcellular location">
    <subcellularLocation>
        <location evidence="8">Cell outer membrane</location>
        <topology evidence="8">Peripheral membrane protein</topology>
    </subcellularLocation>
    <text evidence="8">Attached to the inner leaflet of the outer membrane.</text>
</comment>
<comment type="catalytic activity">
    <reaction evidence="8">
        <text>Exolytic cleavage of the (1-&gt;4)-beta-glycosidic linkage between N-acetylmuramic acid (MurNAc) and N-acetylglucosamine (GlcNAc) residues in peptidoglycan, from either the reducing or the non-reducing ends of the peptidoglycan chains, with concomitant formation of a 1,6-anhydrobond in the MurNAc residue.</text>
        <dbReference type="EC" id="4.2.2.n1"/>
    </reaction>
</comment>
<dbReference type="RefSeq" id="WP_126794447.1">
    <property type="nucleotide sequence ID" value="NZ_PIPI01000010.1"/>
</dbReference>
<evidence type="ECO:0000256" key="4">
    <source>
        <dbReference type="ARBA" id="ARBA00023136"/>
    </source>
</evidence>
<name>A0A432VQ50_9GAMM</name>
<dbReference type="SUPFAM" id="SSF53955">
    <property type="entry name" value="Lysozyme-like"/>
    <property type="match status" value="1"/>
</dbReference>
<dbReference type="EC" id="4.2.2.n1" evidence="8"/>
<gene>
    <name evidence="8" type="primary">mltF</name>
    <name evidence="10" type="ORF">CWE06_11415</name>
</gene>
<dbReference type="GO" id="GO:0009279">
    <property type="term" value="C:cell outer membrane"/>
    <property type="evidence" value="ECO:0007669"/>
    <property type="project" value="UniProtKB-SubCell"/>
</dbReference>
<evidence type="ECO:0000313" key="11">
    <source>
        <dbReference type="Proteomes" id="UP000288212"/>
    </source>
</evidence>
<dbReference type="PROSITE" id="PS00922">
    <property type="entry name" value="TRANSGLYCOSYLASE"/>
    <property type="match status" value="1"/>
</dbReference>
<keyword evidence="7 8" id="KW-0961">Cell wall biogenesis/degradation</keyword>
<dbReference type="GO" id="GO:0008933">
    <property type="term" value="F:peptidoglycan lytic transglycosylase activity"/>
    <property type="evidence" value="ECO:0007669"/>
    <property type="project" value="UniProtKB-UniRule"/>
</dbReference>
<feature type="region of interest" description="LT domain" evidence="8">
    <location>
        <begin position="257"/>
        <end position="450"/>
    </location>
</feature>
<dbReference type="SMART" id="SM00062">
    <property type="entry name" value="PBPb"/>
    <property type="match status" value="1"/>
</dbReference>
<dbReference type="PANTHER" id="PTHR35936">
    <property type="entry name" value="MEMBRANE-BOUND LYTIC MUREIN TRANSGLYCOSYLASE F"/>
    <property type="match status" value="1"/>
</dbReference>
<dbReference type="OrthoDB" id="9815002at2"/>
<dbReference type="InterPro" id="IPR023346">
    <property type="entry name" value="Lysozyme-like_dom_sf"/>
</dbReference>
<comment type="similarity">
    <text evidence="1">Belongs to the transglycosylase Slt family.</text>
</comment>
<dbReference type="NCBIfam" id="NF008112">
    <property type="entry name" value="PRK10859.1"/>
    <property type="match status" value="1"/>
</dbReference>
<dbReference type="AlphaFoldDB" id="A0A432VQ50"/>
<comment type="caution">
    <text evidence="8">Lacks conserved residue(s) required for the propagation of feature annotation.</text>
</comment>
<evidence type="ECO:0000256" key="3">
    <source>
        <dbReference type="ARBA" id="ARBA00022729"/>
    </source>
</evidence>
<proteinExistence type="inferred from homology"/>
<dbReference type="InterPro" id="IPR008258">
    <property type="entry name" value="Transglycosylase_SLT_dom_1"/>
</dbReference>
<keyword evidence="3 8" id="KW-0732">Signal</keyword>
<dbReference type="SUPFAM" id="SSF53850">
    <property type="entry name" value="Periplasmic binding protein-like II"/>
    <property type="match status" value="1"/>
</dbReference>
<comment type="similarity">
    <text evidence="8">In the C-terminal section; belongs to the transglycosylase Slt family.</text>
</comment>
<dbReference type="PANTHER" id="PTHR35936:SF32">
    <property type="entry name" value="MEMBRANE-BOUND LYTIC MUREIN TRANSGLYCOSYLASE F"/>
    <property type="match status" value="1"/>
</dbReference>
<evidence type="ECO:0000256" key="1">
    <source>
        <dbReference type="ARBA" id="ARBA00007734"/>
    </source>
</evidence>
<dbReference type="GO" id="GO:0071555">
    <property type="term" value="P:cell wall organization"/>
    <property type="evidence" value="ECO:0007669"/>
    <property type="project" value="UniProtKB-KW"/>
</dbReference>
<comment type="function">
    <text evidence="8">Murein-degrading enzyme that degrades murein glycan strands and insoluble, high-molecular weight murein sacculi, with the concomitant formation of a 1,6-anhydromuramoyl product. Lytic transglycosylases (LTs) play an integral role in the metabolism of the peptidoglycan (PG) sacculus. Their lytic action creates space within the PG sacculus to allow for its expansion as well as for the insertion of various structures such as secretion systems and flagella.</text>
</comment>
<evidence type="ECO:0000256" key="2">
    <source>
        <dbReference type="ARBA" id="ARBA00010333"/>
    </source>
</evidence>
<evidence type="ECO:0000256" key="7">
    <source>
        <dbReference type="ARBA" id="ARBA00023316"/>
    </source>
</evidence>
<evidence type="ECO:0000256" key="8">
    <source>
        <dbReference type="HAMAP-Rule" id="MF_02016"/>
    </source>
</evidence>
<dbReference type="GO" id="GO:0009253">
    <property type="term" value="P:peptidoglycan catabolic process"/>
    <property type="evidence" value="ECO:0007669"/>
    <property type="project" value="TreeGrafter"/>
</dbReference>
<dbReference type="Pfam" id="PF00497">
    <property type="entry name" value="SBP_bac_3"/>
    <property type="match status" value="1"/>
</dbReference>
<keyword evidence="5 8" id="KW-0998">Cell outer membrane</keyword>
<evidence type="ECO:0000256" key="5">
    <source>
        <dbReference type="ARBA" id="ARBA00023237"/>
    </source>
</evidence>
<comment type="domain">
    <text evidence="8">The N-terminal domain does not have lytic activity and probably modulates enzymatic activity. The C-terminal domain is the catalytic active domain.</text>
</comment>
<feature type="domain" description="Solute-binding protein family 3/N-terminal" evidence="9">
    <location>
        <begin position="31"/>
        <end position="256"/>
    </location>
</feature>
<dbReference type="GO" id="GO:0016998">
    <property type="term" value="P:cell wall macromolecule catabolic process"/>
    <property type="evidence" value="ECO:0007669"/>
    <property type="project" value="UniProtKB-UniRule"/>
</dbReference>
<keyword evidence="4 8" id="KW-0472">Membrane</keyword>
<protein>
    <recommendedName>
        <fullName evidence="8">Membrane-bound lytic murein transglycosylase F</fullName>
        <ecNumber evidence="8">4.2.2.n1</ecNumber>
    </recommendedName>
    <alternativeName>
        <fullName evidence="8">Murein lyase F</fullName>
    </alternativeName>
</protein>
<dbReference type="InterPro" id="IPR023703">
    <property type="entry name" value="MltF"/>
</dbReference>
<dbReference type="CDD" id="cd01009">
    <property type="entry name" value="PBP2_YfhD_N"/>
    <property type="match status" value="1"/>
</dbReference>
<dbReference type="Pfam" id="PF01464">
    <property type="entry name" value="SLT"/>
    <property type="match status" value="1"/>
</dbReference>
<dbReference type="HAMAP" id="MF_02016">
    <property type="entry name" value="MltF"/>
    <property type="match status" value="1"/>
</dbReference>
<sequence>MLACFVLVGLTACGSDRLEDNQLQRIQNRGVLYVGTMMSPVNYYLDSLEQEAGFEYELAKGLADQLGVRLQIVNRYDLRELWDLLDSQSVDFIAAGIDVTEQRLDRYRFTPAYHTIDQKLVYKQGSRNRPRDWSQVDGTIRVVASSSHEELLGQIALEHPHLNWTTSHLYDADELLDQVISEQIAFTIVDSHHLDIKRRTWPDLSVAFTVRDPAPLAWAFADSGDDSLYAAAIEYIGAQHDNLNLLTLIDRHFGHVTQFNYVDSQAFITATETVLPEFIELFQQYSGPFDWRLLAAISYQESHWNPWARSPTGVRGMMMLTLPTAEQLGVYSRLDAEQSIRGGAEYLSQLHRRLPDRISEPDRTWFALAAYNVGLGHLEDARIITQRQGADPDYWIHVRERLPLLRQRQFYRNTRFGFARGDEPVRYVENIRRYYDTLIWLDEQGRLPTN</sequence>
<evidence type="ECO:0000313" key="10">
    <source>
        <dbReference type="EMBL" id="RUO18295.1"/>
    </source>
</evidence>
<dbReference type="EMBL" id="PIPI01000010">
    <property type="protein sequence ID" value="RUO18295.1"/>
    <property type="molecule type" value="Genomic_DNA"/>
</dbReference>
<comment type="similarity">
    <text evidence="8">In the N-terminal section; belongs to the bacterial solute-binding protein 3 family.</text>
</comment>
<reference evidence="10 11" key="1">
    <citation type="journal article" date="2011" name="Front. Microbiol.">
        <title>Genomic signatures of strain selection and enhancement in Bacillus atrophaeus var. globigii, a historical biowarfare simulant.</title>
        <authorList>
            <person name="Gibbons H.S."/>
            <person name="Broomall S.M."/>
            <person name="McNew L.A."/>
            <person name="Daligault H."/>
            <person name="Chapman C."/>
            <person name="Bruce D."/>
            <person name="Karavis M."/>
            <person name="Krepps M."/>
            <person name="McGregor P.A."/>
            <person name="Hong C."/>
            <person name="Park K.H."/>
            <person name="Akmal A."/>
            <person name="Feldman A."/>
            <person name="Lin J.S."/>
            <person name="Chang W.E."/>
            <person name="Higgs B.W."/>
            <person name="Demirev P."/>
            <person name="Lindquist J."/>
            <person name="Liem A."/>
            <person name="Fochler E."/>
            <person name="Read T.D."/>
            <person name="Tapia R."/>
            <person name="Johnson S."/>
            <person name="Bishop-Lilly K.A."/>
            <person name="Detter C."/>
            <person name="Han C."/>
            <person name="Sozhamannan S."/>
            <person name="Rosenzweig C.N."/>
            <person name="Skowronski E.W."/>
        </authorList>
    </citation>
    <scope>NUCLEOTIDE SEQUENCE [LARGE SCALE GENOMIC DNA]</scope>
    <source>
        <strain evidence="10 11">AK5</strain>
    </source>
</reference>
<dbReference type="InterPro" id="IPR001638">
    <property type="entry name" value="Solute-binding_3/MltF_N"/>
</dbReference>
<keyword evidence="6 8" id="KW-0456">Lyase</keyword>
<dbReference type="Proteomes" id="UP000288212">
    <property type="component" value="Unassembled WGS sequence"/>
</dbReference>
<dbReference type="InterPro" id="IPR000189">
    <property type="entry name" value="Transglyc_AS"/>
</dbReference>
<keyword evidence="11" id="KW-1185">Reference proteome</keyword>